<reference evidence="1 2" key="1">
    <citation type="submission" date="2018-03" db="EMBL/GenBank/DDBJ databases">
        <title>Actinopolyspora mortivallis from Sahara, screening for active biomolecules.</title>
        <authorList>
            <person name="Selama O."/>
            <person name="Wellington E.M.H."/>
            <person name="Hacene H."/>
        </authorList>
    </citation>
    <scope>NUCLEOTIDE SEQUENCE [LARGE SCALE GENOMIC DNA]</scope>
    <source>
        <strain evidence="1 2">M5A</strain>
    </source>
</reference>
<protein>
    <submittedName>
        <fullName evidence="1">Uncharacterized protein</fullName>
    </submittedName>
</protein>
<evidence type="ECO:0000313" key="2">
    <source>
        <dbReference type="Proteomes" id="UP000239352"/>
    </source>
</evidence>
<dbReference type="AlphaFoldDB" id="A0A2T0GT69"/>
<sequence length="59" mass="6033">MNRGLFRRAAKTALLLEAATLPVAAATVVIVVRAPVALLVSAGVAAVPDEPTPPWCPLS</sequence>
<gene>
    <name evidence="1" type="ORF">CEP50_16280</name>
</gene>
<keyword evidence="2" id="KW-1185">Reference proteome</keyword>
<dbReference type="EMBL" id="PVSR01000036">
    <property type="protein sequence ID" value="PRW62291.1"/>
    <property type="molecule type" value="Genomic_DNA"/>
</dbReference>
<dbReference type="InParanoid" id="A0A2T0GT69"/>
<organism evidence="1 2">
    <name type="scientific">Actinopolyspora mortivallis</name>
    <dbReference type="NCBI Taxonomy" id="33906"/>
    <lineage>
        <taxon>Bacteria</taxon>
        <taxon>Bacillati</taxon>
        <taxon>Actinomycetota</taxon>
        <taxon>Actinomycetes</taxon>
        <taxon>Actinopolysporales</taxon>
        <taxon>Actinopolysporaceae</taxon>
        <taxon>Actinopolyspora</taxon>
    </lineage>
</organism>
<name>A0A2T0GT69_ACTMO</name>
<comment type="caution">
    <text evidence="1">The sequence shown here is derived from an EMBL/GenBank/DDBJ whole genome shotgun (WGS) entry which is preliminary data.</text>
</comment>
<dbReference type="STRING" id="1050202.GCA_000384035_03820"/>
<evidence type="ECO:0000313" key="1">
    <source>
        <dbReference type="EMBL" id="PRW62291.1"/>
    </source>
</evidence>
<accession>A0A2T0GT69</accession>
<proteinExistence type="predicted"/>
<dbReference type="Proteomes" id="UP000239352">
    <property type="component" value="Unassembled WGS sequence"/>
</dbReference>